<dbReference type="PROSITE" id="PS00761">
    <property type="entry name" value="SPASE_I_3"/>
    <property type="match status" value="1"/>
</dbReference>
<keyword evidence="16" id="KW-1185">Reference proteome</keyword>
<dbReference type="GO" id="GO:0005886">
    <property type="term" value="C:plasma membrane"/>
    <property type="evidence" value="ECO:0007669"/>
    <property type="project" value="UniProtKB-SubCell"/>
</dbReference>
<keyword evidence="5" id="KW-1003">Cell membrane</keyword>
<dbReference type="InterPro" id="IPR036286">
    <property type="entry name" value="LexA/Signal_pep-like_sf"/>
</dbReference>
<evidence type="ECO:0000313" key="16">
    <source>
        <dbReference type="Proteomes" id="UP001152173"/>
    </source>
</evidence>
<evidence type="ECO:0000256" key="5">
    <source>
        <dbReference type="ARBA" id="ARBA00022475"/>
    </source>
</evidence>
<dbReference type="Gene3D" id="2.10.109.10">
    <property type="entry name" value="Umud Fragment, subunit A"/>
    <property type="match status" value="1"/>
</dbReference>
<proteinExistence type="inferred from homology"/>
<dbReference type="InterPro" id="IPR019757">
    <property type="entry name" value="Pept_S26A_signal_pept_1_Lys-AS"/>
</dbReference>
<dbReference type="InterPro" id="IPR019756">
    <property type="entry name" value="Pept_S26A_signal_pept_1_Ser-AS"/>
</dbReference>
<dbReference type="Proteomes" id="UP001152173">
    <property type="component" value="Unassembled WGS sequence"/>
</dbReference>
<dbReference type="FunFam" id="2.10.109.10:FF:000008">
    <property type="entry name" value="Signal peptidase I"/>
    <property type="match status" value="1"/>
</dbReference>
<dbReference type="InterPro" id="IPR019533">
    <property type="entry name" value="Peptidase_S26"/>
</dbReference>
<dbReference type="SUPFAM" id="SSF51306">
    <property type="entry name" value="LexA/Signal peptidase"/>
    <property type="match status" value="1"/>
</dbReference>
<keyword evidence="7 12" id="KW-0812">Transmembrane</keyword>
<dbReference type="EMBL" id="JAMKBJ010000011">
    <property type="protein sequence ID" value="MCZ8538013.1"/>
    <property type="molecule type" value="Genomic_DNA"/>
</dbReference>
<dbReference type="Pfam" id="PF10502">
    <property type="entry name" value="Peptidase_S26"/>
    <property type="match status" value="1"/>
</dbReference>
<evidence type="ECO:0000259" key="14">
    <source>
        <dbReference type="Pfam" id="PF10502"/>
    </source>
</evidence>
<accession>A0A9X3LHE6</accession>
<evidence type="ECO:0000256" key="9">
    <source>
        <dbReference type="ARBA" id="ARBA00022989"/>
    </source>
</evidence>
<evidence type="ECO:0000256" key="11">
    <source>
        <dbReference type="PIRSR" id="PIRSR600223-1"/>
    </source>
</evidence>
<dbReference type="GO" id="GO:0009003">
    <property type="term" value="F:signal peptidase activity"/>
    <property type="evidence" value="ECO:0007669"/>
    <property type="project" value="UniProtKB-EC"/>
</dbReference>
<evidence type="ECO:0000256" key="6">
    <source>
        <dbReference type="ARBA" id="ARBA00022670"/>
    </source>
</evidence>
<comment type="subcellular location">
    <subcellularLocation>
        <location evidence="2">Cell membrane</location>
        <topology evidence="2">Single-pass type II membrane protein</topology>
    </subcellularLocation>
    <subcellularLocation>
        <location evidence="13">Membrane</location>
        <topology evidence="13">Single-pass type II membrane protein</topology>
    </subcellularLocation>
</comment>
<evidence type="ECO:0000256" key="13">
    <source>
        <dbReference type="RuleBase" id="RU362042"/>
    </source>
</evidence>
<comment type="similarity">
    <text evidence="3 13">Belongs to the peptidase S26 family.</text>
</comment>
<keyword evidence="6 12" id="KW-0645">Protease</keyword>
<dbReference type="AlphaFoldDB" id="A0A9X3LHE6"/>
<dbReference type="RefSeq" id="WP_269927083.1">
    <property type="nucleotide sequence ID" value="NZ_JAMKBJ010000011.1"/>
</dbReference>
<keyword evidence="10 12" id="KW-0472">Membrane</keyword>
<keyword evidence="9 12" id="KW-1133">Transmembrane helix</keyword>
<evidence type="ECO:0000256" key="12">
    <source>
        <dbReference type="RuleBase" id="RU003993"/>
    </source>
</evidence>
<evidence type="ECO:0000313" key="15">
    <source>
        <dbReference type="EMBL" id="MCZ8538013.1"/>
    </source>
</evidence>
<gene>
    <name evidence="15" type="primary">lepB</name>
    <name evidence="15" type="ORF">M9R32_12525</name>
</gene>
<feature type="transmembrane region" description="Helical" evidence="12">
    <location>
        <begin position="12"/>
        <end position="32"/>
    </location>
</feature>
<dbReference type="InterPro" id="IPR000223">
    <property type="entry name" value="Pept_S26A_signal_pept_1"/>
</dbReference>
<feature type="active site" evidence="11">
    <location>
        <position position="42"/>
    </location>
</feature>
<organism evidence="15 16">
    <name type="scientific">Paenisporosarcina quisquiliarum</name>
    <dbReference type="NCBI Taxonomy" id="365346"/>
    <lineage>
        <taxon>Bacteria</taxon>
        <taxon>Bacillati</taxon>
        <taxon>Bacillota</taxon>
        <taxon>Bacilli</taxon>
        <taxon>Bacillales</taxon>
        <taxon>Caryophanaceae</taxon>
        <taxon>Paenisporosarcina</taxon>
    </lineage>
</organism>
<dbReference type="CDD" id="cd06530">
    <property type="entry name" value="S26_SPase_I"/>
    <property type="match status" value="1"/>
</dbReference>
<dbReference type="PANTHER" id="PTHR43390:SF8">
    <property type="entry name" value="SIGNAL PEPTIDASE I"/>
    <property type="match status" value="1"/>
</dbReference>
<evidence type="ECO:0000256" key="8">
    <source>
        <dbReference type="ARBA" id="ARBA00022801"/>
    </source>
</evidence>
<evidence type="ECO:0000256" key="3">
    <source>
        <dbReference type="ARBA" id="ARBA00009370"/>
    </source>
</evidence>
<dbReference type="NCBIfam" id="TIGR02227">
    <property type="entry name" value="sigpep_I_bact"/>
    <property type="match status" value="1"/>
</dbReference>
<feature type="active site" evidence="11">
    <location>
        <position position="84"/>
    </location>
</feature>
<name>A0A9X3LHE6_9BACL</name>
<dbReference type="PRINTS" id="PR00727">
    <property type="entry name" value="LEADERPTASE"/>
</dbReference>
<dbReference type="PROSITE" id="PS00501">
    <property type="entry name" value="SPASE_I_1"/>
    <property type="match status" value="1"/>
</dbReference>
<dbReference type="InterPro" id="IPR019758">
    <property type="entry name" value="Pept_S26A_signal_pept_1_CS"/>
</dbReference>
<comment type="catalytic activity">
    <reaction evidence="1 12">
        <text>Cleavage of hydrophobic, N-terminal signal or leader sequences from secreted and periplasmic proteins.</text>
        <dbReference type="EC" id="3.4.21.89"/>
    </reaction>
</comment>
<comment type="caution">
    <text evidence="15">The sequence shown here is derived from an EMBL/GenBank/DDBJ whole genome shotgun (WGS) entry which is preliminary data.</text>
</comment>
<dbReference type="EC" id="3.4.21.89" evidence="4 12"/>
<dbReference type="PANTHER" id="PTHR43390">
    <property type="entry name" value="SIGNAL PEPTIDASE I"/>
    <property type="match status" value="1"/>
</dbReference>
<reference evidence="15" key="1">
    <citation type="submission" date="2022-05" db="EMBL/GenBank/DDBJ databases">
        <authorList>
            <person name="Colautti A."/>
            <person name="Iacumin L."/>
        </authorList>
    </citation>
    <scope>NUCLEOTIDE SEQUENCE</scope>
    <source>
        <strain evidence="15">SK 55</strain>
    </source>
</reference>
<feature type="domain" description="Peptidase S26" evidence="14">
    <location>
        <begin position="11"/>
        <end position="178"/>
    </location>
</feature>
<sequence length="187" mass="21432">MEQVKKEKNEIWEWAKALLIAFAAVWLIRHFLFTPIVVDGESMMPTLENGERMIVNKIGYEVGEPSRFDILVFHHAPENKDYIKRVIGLPGDHVAYKNDQLYINGEPQKEPYLESNKLQVNGGTLTEDFTLEERTGEKVIPEGYLFVMGDNRRNSTDSRIIGLVPLAEVIGKTNIIFWPLKELGMVE</sequence>
<dbReference type="GO" id="GO:0004252">
    <property type="term" value="F:serine-type endopeptidase activity"/>
    <property type="evidence" value="ECO:0007669"/>
    <property type="project" value="InterPro"/>
</dbReference>
<keyword evidence="8 12" id="KW-0378">Hydrolase</keyword>
<evidence type="ECO:0000256" key="4">
    <source>
        <dbReference type="ARBA" id="ARBA00013208"/>
    </source>
</evidence>
<dbReference type="PROSITE" id="PS00760">
    <property type="entry name" value="SPASE_I_2"/>
    <property type="match status" value="1"/>
</dbReference>
<evidence type="ECO:0000256" key="7">
    <source>
        <dbReference type="ARBA" id="ARBA00022692"/>
    </source>
</evidence>
<evidence type="ECO:0000256" key="1">
    <source>
        <dbReference type="ARBA" id="ARBA00000677"/>
    </source>
</evidence>
<evidence type="ECO:0000256" key="2">
    <source>
        <dbReference type="ARBA" id="ARBA00004401"/>
    </source>
</evidence>
<evidence type="ECO:0000256" key="10">
    <source>
        <dbReference type="ARBA" id="ARBA00023136"/>
    </source>
</evidence>
<protein>
    <recommendedName>
        <fullName evidence="4 12">Signal peptidase I</fullName>
        <ecNumber evidence="4 12">3.4.21.89</ecNumber>
    </recommendedName>
</protein>
<dbReference type="GO" id="GO:0006465">
    <property type="term" value="P:signal peptide processing"/>
    <property type="evidence" value="ECO:0007669"/>
    <property type="project" value="InterPro"/>
</dbReference>